<dbReference type="InterPro" id="IPR050315">
    <property type="entry name" value="FAD-oxidoreductase_2"/>
</dbReference>
<accession>A0A1M7SI16</accession>
<dbReference type="SUPFAM" id="SSF56425">
    <property type="entry name" value="Succinate dehydrogenase/fumarate reductase flavoprotein, catalytic domain"/>
    <property type="match status" value="1"/>
</dbReference>
<proteinExistence type="predicted"/>
<evidence type="ECO:0000256" key="7">
    <source>
        <dbReference type="ARBA" id="ARBA00023002"/>
    </source>
</evidence>
<dbReference type="Pfam" id="PF10518">
    <property type="entry name" value="TAT_signal"/>
    <property type="match status" value="1"/>
</dbReference>
<reference evidence="11" key="1">
    <citation type="submission" date="2016-12" db="EMBL/GenBank/DDBJ databases">
        <authorList>
            <person name="Varghese N."/>
            <person name="Submissions S."/>
        </authorList>
    </citation>
    <scope>NUCLEOTIDE SEQUENCE [LARGE SCALE GENOMIC DNA]</scope>
    <source>
        <strain evidence="11">DSM 11544</strain>
    </source>
</reference>
<dbReference type="InterPro" id="IPR003953">
    <property type="entry name" value="FAD-dep_OxRdtase_2_FAD-bd"/>
</dbReference>
<evidence type="ECO:0000256" key="6">
    <source>
        <dbReference type="ARBA" id="ARBA00022827"/>
    </source>
</evidence>
<evidence type="ECO:0000256" key="5">
    <source>
        <dbReference type="ARBA" id="ARBA00022630"/>
    </source>
</evidence>
<dbReference type="InterPro" id="IPR006311">
    <property type="entry name" value="TAT_signal"/>
</dbReference>
<dbReference type="Proteomes" id="UP000184010">
    <property type="component" value="Unassembled WGS sequence"/>
</dbReference>
<keyword evidence="6" id="KW-0274">FAD</keyword>
<dbReference type="RefSeq" id="WP_072771454.1">
    <property type="nucleotide sequence ID" value="NZ_FRDN01000004.1"/>
</dbReference>
<dbReference type="Gene3D" id="3.90.700.10">
    <property type="entry name" value="Succinate dehydrogenase/fumarate reductase flavoprotein, catalytic domain"/>
    <property type="match status" value="1"/>
</dbReference>
<dbReference type="InterPro" id="IPR019546">
    <property type="entry name" value="TAT_signal_bac_arc"/>
</dbReference>
<dbReference type="SMART" id="SM00900">
    <property type="entry name" value="FMN_bind"/>
    <property type="match status" value="1"/>
</dbReference>
<dbReference type="PANTHER" id="PTHR43400">
    <property type="entry name" value="FUMARATE REDUCTASE"/>
    <property type="match status" value="1"/>
</dbReference>
<name>A0A1M7SI16_9FIRM</name>
<dbReference type="AlphaFoldDB" id="A0A1M7SI16"/>
<evidence type="ECO:0000256" key="3">
    <source>
        <dbReference type="ARBA" id="ARBA00013137"/>
    </source>
</evidence>
<keyword evidence="5" id="KW-0285">Flavoprotein</keyword>
<dbReference type="Gene3D" id="3.50.50.60">
    <property type="entry name" value="FAD/NAD(P)-binding domain"/>
    <property type="match status" value="2"/>
</dbReference>
<sequence length="660" mass="70230">MKGNELNRRNFLKGAAGVVSAAAVGVLAGCSSQTAAKGTYIPGTYSATAEGISTIKVTMTFDAERITDVQLDVSGETKDIGQAAGGTLRQKLLEAQSAAIDVVSGASVTSQGVMKAAAACIAQAKGESVILPDNTADAAANSDSSAWLGAEPDISDADCVSIIDTEVLVVGCGTGGLFACCSAAENGAKTLVIEKNSSGGGVRDDLGALNSRYQQALGTKIDKFAYITEMTKTAAGRVDQRLIRTFCEESGETINWYGDRLAERNVQLWHEGGAGDAERYPYFATGHSPRWTGSNDGKGQELNGNTVLCDYAASLGVEFKYETKMQKLIIDKGRVVGVYATDAKDQPIRINAGKGVIVCTGGYGRNYEMLEALQPENSALLGRNEAIPGTTGDGIRACIWAGAKFDDTHSMMAFDRCALKPAAVPGLEQAKSGESGFFWMGSQPWLKVNADGQRFFNESGTYDGILHADAFQKDRSHYTIFDSDWTAHIQSFATHGCSRMFPFENGADPNIPFQAVEHEMLPGLVEEGFVVKADTLEELAKGLHLPADQLVKTVERYNRLYELGEDQDFGKEASRLSPVRKAPFYGAKNCGFILCTMDGIQINTNMNAVGKDGSPIEGLYVVGNDSGAYFAHSYPNLSTGAACGRTVTFGRRAGRIAAGK</sequence>
<evidence type="ECO:0000259" key="9">
    <source>
        <dbReference type="SMART" id="SM00900"/>
    </source>
</evidence>
<dbReference type="SUPFAM" id="SSF51905">
    <property type="entry name" value="FAD/NAD(P)-binding domain"/>
    <property type="match status" value="1"/>
</dbReference>
<organism evidence="10 11">
    <name type="scientific">Desulfitobacterium chlororespirans DSM 11544</name>
    <dbReference type="NCBI Taxonomy" id="1121395"/>
    <lineage>
        <taxon>Bacteria</taxon>
        <taxon>Bacillati</taxon>
        <taxon>Bacillota</taxon>
        <taxon>Clostridia</taxon>
        <taxon>Eubacteriales</taxon>
        <taxon>Desulfitobacteriaceae</taxon>
        <taxon>Desulfitobacterium</taxon>
    </lineage>
</organism>
<keyword evidence="11" id="KW-1185">Reference proteome</keyword>
<dbReference type="PANTHER" id="PTHR43400:SF10">
    <property type="entry name" value="3-OXOSTEROID 1-DEHYDROGENASE"/>
    <property type="match status" value="1"/>
</dbReference>
<evidence type="ECO:0000256" key="8">
    <source>
        <dbReference type="ARBA" id="ARBA00049922"/>
    </source>
</evidence>
<dbReference type="GO" id="GO:0033765">
    <property type="term" value="F:steroid dehydrogenase activity, acting on the CH-CH group of donors"/>
    <property type="evidence" value="ECO:0007669"/>
    <property type="project" value="UniProtKB-ARBA"/>
</dbReference>
<dbReference type="GO" id="GO:0008202">
    <property type="term" value="P:steroid metabolic process"/>
    <property type="evidence" value="ECO:0007669"/>
    <property type="project" value="UniProtKB-ARBA"/>
</dbReference>
<gene>
    <name evidence="10" type="ORF">SAMN02745215_00893</name>
</gene>
<dbReference type="InterPro" id="IPR036188">
    <property type="entry name" value="FAD/NAD-bd_sf"/>
</dbReference>
<dbReference type="Pfam" id="PF00890">
    <property type="entry name" value="FAD_binding_2"/>
    <property type="match status" value="1"/>
</dbReference>
<dbReference type="NCBIfam" id="TIGR01409">
    <property type="entry name" value="TAT_signal_seq"/>
    <property type="match status" value="1"/>
</dbReference>
<dbReference type="Gene3D" id="3.90.1010.20">
    <property type="match status" value="1"/>
</dbReference>
<evidence type="ECO:0000256" key="4">
    <source>
        <dbReference type="ARBA" id="ARBA00015872"/>
    </source>
</evidence>
<dbReference type="EMBL" id="FRDN01000004">
    <property type="protein sequence ID" value="SHN58135.1"/>
    <property type="molecule type" value="Genomic_DNA"/>
</dbReference>
<dbReference type="PROSITE" id="PS51318">
    <property type="entry name" value="TAT"/>
    <property type="match status" value="1"/>
</dbReference>
<protein>
    <recommendedName>
        <fullName evidence="4">Urocanate reductase</fullName>
        <ecNumber evidence="3">1.3.99.33</ecNumber>
    </recommendedName>
</protein>
<evidence type="ECO:0000313" key="10">
    <source>
        <dbReference type="EMBL" id="SHN58135.1"/>
    </source>
</evidence>
<comment type="cofactor">
    <cofactor evidence="2">
        <name>FAD</name>
        <dbReference type="ChEBI" id="CHEBI:57692"/>
    </cofactor>
</comment>
<evidence type="ECO:0000256" key="2">
    <source>
        <dbReference type="ARBA" id="ARBA00001974"/>
    </source>
</evidence>
<dbReference type="PRINTS" id="PR00411">
    <property type="entry name" value="PNDRDTASEI"/>
</dbReference>
<dbReference type="STRING" id="1121395.SAMN02745215_00893"/>
<dbReference type="PROSITE" id="PS51257">
    <property type="entry name" value="PROKAR_LIPOPROTEIN"/>
    <property type="match status" value="1"/>
</dbReference>
<dbReference type="GO" id="GO:0010181">
    <property type="term" value="F:FMN binding"/>
    <property type="evidence" value="ECO:0007669"/>
    <property type="project" value="InterPro"/>
</dbReference>
<dbReference type="GO" id="GO:0016020">
    <property type="term" value="C:membrane"/>
    <property type="evidence" value="ECO:0007669"/>
    <property type="project" value="InterPro"/>
</dbReference>
<feature type="domain" description="FMN-binding" evidence="9">
    <location>
        <begin position="51"/>
        <end position="124"/>
    </location>
</feature>
<evidence type="ECO:0000313" key="11">
    <source>
        <dbReference type="Proteomes" id="UP000184010"/>
    </source>
</evidence>
<keyword evidence="7" id="KW-0560">Oxidoreductase</keyword>
<comment type="catalytic activity">
    <reaction evidence="8">
        <text>dihydrourocanate + A = urocanate + AH2</text>
        <dbReference type="Rhea" id="RHEA:36059"/>
        <dbReference type="ChEBI" id="CHEBI:13193"/>
        <dbReference type="ChEBI" id="CHEBI:17499"/>
        <dbReference type="ChEBI" id="CHEBI:27247"/>
        <dbReference type="ChEBI" id="CHEBI:72991"/>
        <dbReference type="EC" id="1.3.99.33"/>
    </reaction>
</comment>
<comment type="cofactor">
    <cofactor evidence="1">
        <name>FMN</name>
        <dbReference type="ChEBI" id="CHEBI:58210"/>
    </cofactor>
</comment>
<dbReference type="EC" id="1.3.99.33" evidence="3"/>
<evidence type="ECO:0000256" key="1">
    <source>
        <dbReference type="ARBA" id="ARBA00001917"/>
    </source>
</evidence>
<dbReference type="InterPro" id="IPR007329">
    <property type="entry name" value="FMN-bd"/>
</dbReference>
<dbReference type="InterPro" id="IPR027477">
    <property type="entry name" value="Succ_DH/fumarate_Rdtase_cat_sf"/>
</dbReference>
<dbReference type="Pfam" id="PF04205">
    <property type="entry name" value="FMN_bind"/>
    <property type="match status" value="1"/>
</dbReference>